<dbReference type="Gene3D" id="3.10.129.10">
    <property type="entry name" value="Hotdog Thioesterase"/>
    <property type="match status" value="1"/>
</dbReference>
<evidence type="ECO:0000313" key="3">
    <source>
        <dbReference type="EMBL" id="MCL7024413.1"/>
    </source>
</evidence>
<protein>
    <recommendedName>
        <fullName evidence="2">Thioesterase domain-containing protein</fullName>
    </recommendedName>
</protein>
<dbReference type="Pfam" id="PF03061">
    <property type="entry name" value="4HBT"/>
    <property type="match status" value="1"/>
</dbReference>
<dbReference type="PANTHER" id="PTHR21660">
    <property type="entry name" value="THIOESTERASE SUPERFAMILY MEMBER-RELATED"/>
    <property type="match status" value="1"/>
</dbReference>
<organism evidence="3 4">
    <name type="scientific">Papaver nudicaule</name>
    <name type="common">Iceland poppy</name>
    <dbReference type="NCBI Taxonomy" id="74823"/>
    <lineage>
        <taxon>Eukaryota</taxon>
        <taxon>Viridiplantae</taxon>
        <taxon>Streptophyta</taxon>
        <taxon>Embryophyta</taxon>
        <taxon>Tracheophyta</taxon>
        <taxon>Spermatophyta</taxon>
        <taxon>Magnoliopsida</taxon>
        <taxon>Ranunculales</taxon>
        <taxon>Papaveraceae</taxon>
        <taxon>Papaveroideae</taxon>
        <taxon>Papaver</taxon>
    </lineage>
</organism>
<name>A0AA41RYB5_PAPNU</name>
<feature type="domain" description="Thioesterase" evidence="2">
    <location>
        <begin position="93"/>
        <end position="169"/>
    </location>
</feature>
<evidence type="ECO:0000256" key="1">
    <source>
        <dbReference type="ARBA" id="ARBA00008324"/>
    </source>
</evidence>
<proteinExistence type="inferred from homology"/>
<dbReference type="PANTHER" id="PTHR21660:SF12">
    <property type="entry name" value="OS07G0462700 PROTEIN"/>
    <property type="match status" value="1"/>
</dbReference>
<dbReference type="EMBL" id="JAJJMA010034228">
    <property type="protein sequence ID" value="MCL7024413.1"/>
    <property type="molecule type" value="Genomic_DNA"/>
</dbReference>
<dbReference type="CDD" id="cd03443">
    <property type="entry name" value="PaaI_thioesterase"/>
    <property type="match status" value="1"/>
</dbReference>
<reference evidence="3" key="1">
    <citation type="submission" date="2022-03" db="EMBL/GenBank/DDBJ databases">
        <title>A functionally conserved STORR gene fusion in Papaver species that diverged 16.8 million years ago.</title>
        <authorList>
            <person name="Catania T."/>
        </authorList>
    </citation>
    <scope>NUCLEOTIDE SEQUENCE</scope>
    <source>
        <strain evidence="3">S-191538</strain>
    </source>
</reference>
<dbReference type="InterPro" id="IPR006683">
    <property type="entry name" value="Thioestr_dom"/>
</dbReference>
<comment type="caution">
    <text evidence="3">The sequence shown here is derived from an EMBL/GenBank/DDBJ whole genome shotgun (WGS) entry which is preliminary data.</text>
</comment>
<dbReference type="SUPFAM" id="SSF54637">
    <property type="entry name" value="Thioesterase/thiol ester dehydrase-isomerase"/>
    <property type="match status" value="1"/>
</dbReference>
<dbReference type="InterPro" id="IPR029069">
    <property type="entry name" value="HotDog_dom_sf"/>
</dbReference>
<comment type="similarity">
    <text evidence="1">Belongs to the thioesterase PaaI family.</text>
</comment>
<sequence length="186" mass="20088">MVRPQIDFPMASLSRSSSVISYPASNTEETWNSTVNSTHSFLHGRGAFGKPTEASERKGLLSYRMLDLLKVVRIEPGRVICRLTVNPLVTNAYGTLHGGAVATVAKLIAMACARTVVDEDKELSLGELSMSYHSASAINVELEVDGCILKSGRNVTTASVEFRVKGTNKAAYTARATFFTTPTSKL</sequence>
<evidence type="ECO:0000259" key="2">
    <source>
        <dbReference type="Pfam" id="PF03061"/>
    </source>
</evidence>
<keyword evidence="4" id="KW-1185">Reference proteome</keyword>
<gene>
    <name evidence="3" type="ORF">MKW94_024958</name>
</gene>
<evidence type="ECO:0000313" key="4">
    <source>
        <dbReference type="Proteomes" id="UP001177140"/>
    </source>
</evidence>
<accession>A0AA41RYB5</accession>
<dbReference type="InterPro" id="IPR039298">
    <property type="entry name" value="ACOT13"/>
</dbReference>
<dbReference type="GO" id="GO:0047617">
    <property type="term" value="F:fatty acyl-CoA hydrolase activity"/>
    <property type="evidence" value="ECO:0007669"/>
    <property type="project" value="InterPro"/>
</dbReference>
<dbReference type="Proteomes" id="UP001177140">
    <property type="component" value="Unassembled WGS sequence"/>
</dbReference>
<dbReference type="AlphaFoldDB" id="A0AA41RYB5"/>